<evidence type="ECO:0000256" key="12">
    <source>
        <dbReference type="ARBA" id="ARBA00049187"/>
    </source>
</evidence>
<feature type="binding site" evidence="14">
    <location>
        <position position="279"/>
    </location>
    <ligand>
        <name>NAD(+)</name>
        <dbReference type="ChEBI" id="CHEBI:57540"/>
    </ligand>
</feature>
<dbReference type="InterPro" id="IPR050151">
    <property type="entry name" value="Class-I_Pyr_Nuc-Dis_Oxidored"/>
</dbReference>
<keyword evidence="14" id="KW-0547">Nucleotide-binding</keyword>
<sequence length="475" mass="51531">MSNNYDLVILGGGMGGYVAAIRARQLGMTVAIVEKDFIGGTCLHKGCIPTKSLLKSASVFQSIVNSQKFGIETSHPLLHYSEVLARKDKIINQLYQGLQTLMRRNQIEIINGYGRLLGPSIFSPMSGTISVQYDDGRDHTVLVGKHVLLATGTRARTLNVLPIDGDYILTSDDILALKELPKSIVIIGGGVIGVEFASLFHDFGVDVTIIEAESKLLPSFDQDLSMQLMKELKQKGVKILTSTKIVNQQINHKQLVDLEIVSNEGTLSISTEKVLVAIGRSANTDDIGLDNTSIQTNDAGFITVNQYYQTKEDHIYAVGDCIGGAQLAHVAAHEGKLAVEHMAGVLEKFQHTTFTPSCVYSQPEVATVGLTEQQAKEQNINFKIKKLSFKSIGKALINGHSDGFIKMIINVETNDIIGIHLIGQDVTELIAEASLAMLLDATASEIGLNIHPHPSLSEAIQEVALAMENQPVHTI</sequence>
<keyword evidence="8 16" id="KW-0560">Oxidoreductase</keyword>
<dbReference type="FunFam" id="3.30.390.30:FF:000001">
    <property type="entry name" value="Dihydrolipoyl dehydrogenase"/>
    <property type="match status" value="1"/>
</dbReference>
<evidence type="ECO:0000256" key="2">
    <source>
        <dbReference type="ARBA" id="ARBA00007532"/>
    </source>
</evidence>
<dbReference type="OrthoDB" id="9800167at2"/>
<keyword evidence="9 14" id="KW-0520">NAD</keyword>
<dbReference type="PIRSF" id="PIRSF000350">
    <property type="entry name" value="Mercury_reductase_MerA"/>
    <property type="match status" value="1"/>
</dbReference>
<dbReference type="GO" id="GO:0004148">
    <property type="term" value="F:dihydrolipoyl dehydrogenase (NADH) activity"/>
    <property type="evidence" value="ECO:0007669"/>
    <property type="project" value="UniProtKB-EC"/>
</dbReference>
<dbReference type="PATRIC" id="fig|698758.3.peg.1184"/>
<comment type="catalytic activity">
    <reaction evidence="12 16">
        <text>N(6)-[(R)-dihydrolipoyl]-L-lysyl-[protein] + NAD(+) = N(6)-[(R)-lipoyl]-L-lysyl-[protein] + NADH + H(+)</text>
        <dbReference type="Rhea" id="RHEA:15045"/>
        <dbReference type="Rhea" id="RHEA-COMP:10474"/>
        <dbReference type="Rhea" id="RHEA-COMP:10475"/>
        <dbReference type="ChEBI" id="CHEBI:15378"/>
        <dbReference type="ChEBI" id="CHEBI:57540"/>
        <dbReference type="ChEBI" id="CHEBI:57945"/>
        <dbReference type="ChEBI" id="CHEBI:83099"/>
        <dbReference type="ChEBI" id="CHEBI:83100"/>
        <dbReference type="EC" id="1.8.1.4"/>
    </reaction>
</comment>
<evidence type="ECO:0000256" key="5">
    <source>
        <dbReference type="ARBA" id="ARBA00022490"/>
    </source>
</evidence>
<keyword evidence="7 14" id="KW-0274">FAD</keyword>
<dbReference type="Pfam" id="PF02852">
    <property type="entry name" value="Pyr_redox_dim"/>
    <property type="match status" value="1"/>
</dbReference>
<dbReference type="GO" id="GO:0050660">
    <property type="term" value="F:flavin adenine dinucleotide binding"/>
    <property type="evidence" value="ECO:0007669"/>
    <property type="project" value="InterPro"/>
</dbReference>
<dbReference type="EC" id="1.8.1.4" evidence="3 16"/>
<feature type="disulfide bond" description="Redox-active" evidence="15">
    <location>
        <begin position="42"/>
        <end position="47"/>
    </location>
</feature>
<dbReference type="Pfam" id="PF07992">
    <property type="entry name" value="Pyr_redox_2"/>
    <property type="match status" value="1"/>
</dbReference>
<dbReference type="PROSITE" id="PS00076">
    <property type="entry name" value="PYRIDINE_REDOX_1"/>
    <property type="match status" value="1"/>
</dbReference>
<reference evidence="19 20" key="1">
    <citation type="submission" date="2011-01" db="EMBL/GenBank/DDBJ databases">
        <title>Whole genome sequence of Amphibacillus xylinus NBRC 15112.</title>
        <authorList>
            <person name="Nakazawa H."/>
            <person name="Katano Y."/>
            <person name="Nakamura S."/>
            <person name="Sasagawa M."/>
            <person name="Fukada J."/>
            <person name="Arai T."/>
            <person name="Sasakura N."/>
            <person name="Mochizuki D."/>
            <person name="Hosoyama A."/>
            <person name="Harada K."/>
            <person name="Horikawa H."/>
            <person name="Kato Y."/>
            <person name="Harada T."/>
            <person name="Sasaki K."/>
            <person name="Sekiguchi M."/>
            <person name="Hodoyama M."/>
            <person name="Nishiko R."/>
            <person name="Narita H."/>
            <person name="Hanamaki A."/>
            <person name="Hata C."/>
            <person name="Konno Y."/>
            <person name="Niimura Y."/>
            <person name="Yamazaki S."/>
            <person name="Fujita N."/>
        </authorList>
    </citation>
    <scope>NUCLEOTIDE SEQUENCE [LARGE SCALE GENOMIC DNA]</scope>
    <source>
        <strain evidence="20">ATCC 51415 / DSM 6626 / JCM 7361 / LMG 17667 / NBRC 15112 / Ep01</strain>
    </source>
</reference>
<accession>K0J7D9</accession>
<feature type="binding site" evidence="14">
    <location>
        <position position="51"/>
    </location>
    <ligand>
        <name>FAD</name>
        <dbReference type="ChEBI" id="CHEBI:57692"/>
    </ligand>
</feature>
<evidence type="ECO:0000256" key="9">
    <source>
        <dbReference type="ARBA" id="ARBA00023027"/>
    </source>
</evidence>
<keyword evidence="10" id="KW-1015">Disulfide bond</keyword>
<evidence type="ECO:0000256" key="1">
    <source>
        <dbReference type="ARBA" id="ARBA00004496"/>
    </source>
</evidence>
<keyword evidence="20" id="KW-1185">Reference proteome</keyword>
<evidence type="ECO:0000259" key="18">
    <source>
        <dbReference type="Pfam" id="PF07992"/>
    </source>
</evidence>
<keyword evidence="5" id="KW-0963">Cytoplasm</keyword>
<name>K0J7D9_AMPXN</name>
<comment type="cofactor">
    <cofactor evidence="14 16">
        <name>FAD</name>
        <dbReference type="ChEBI" id="CHEBI:57692"/>
    </cofactor>
    <text evidence="14 16">Binds 1 FAD per subunit.</text>
</comment>
<evidence type="ECO:0000256" key="16">
    <source>
        <dbReference type="RuleBase" id="RU003692"/>
    </source>
</evidence>
<evidence type="ECO:0000256" key="11">
    <source>
        <dbReference type="ARBA" id="ARBA00023284"/>
    </source>
</evidence>
<dbReference type="InterPro" id="IPR004099">
    <property type="entry name" value="Pyr_nucl-diS_OxRdtase_dimer"/>
</dbReference>
<proteinExistence type="inferred from homology"/>
<dbReference type="InterPro" id="IPR036188">
    <property type="entry name" value="FAD/NAD-bd_sf"/>
</dbReference>
<dbReference type="Gene3D" id="3.50.50.60">
    <property type="entry name" value="FAD/NAD(P)-binding domain"/>
    <property type="match status" value="2"/>
</dbReference>
<feature type="binding site" evidence="14">
    <location>
        <position position="320"/>
    </location>
    <ligand>
        <name>FAD</name>
        <dbReference type="ChEBI" id="CHEBI:57692"/>
    </ligand>
</feature>
<dbReference type="Proteomes" id="UP000006294">
    <property type="component" value="Chromosome"/>
</dbReference>
<evidence type="ECO:0000256" key="15">
    <source>
        <dbReference type="PIRSR" id="PIRSR000350-4"/>
    </source>
</evidence>
<organism evidence="19 20">
    <name type="scientific">Amphibacillus xylanus (strain ATCC 51415 / DSM 6626 / JCM 7361 / LMG 17667 / NBRC 15112 / Ep01)</name>
    <dbReference type="NCBI Taxonomy" id="698758"/>
    <lineage>
        <taxon>Bacteria</taxon>
        <taxon>Bacillati</taxon>
        <taxon>Bacillota</taxon>
        <taxon>Bacilli</taxon>
        <taxon>Bacillales</taxon>
        <taxon>Bacillaceae</taxon>
        <taxon>Amphibacillus</taxon>
    </lineage>
</organism>
<dbReference type="InterPro" id="IPR006258">
    <property type="entry name" value="Lipoamide_DH"/>
</dbReference>
<dbReference type="InterPro" id="IPR001100">
    <property type="entry name" value="Pyr_nuc-diS_OxRdtase"/>
</dbReference>
<comment type="miscellaneous">
    <text evidence="16">The active site is a redox-active disulfide bond.</text>
</comment>
<dbReference type="SUPFAM" id="SSF51905">
    <property type="entry name" value="FAD/NAD(P)-binding domain"/>
    <property type="match status" value="1"/>
</dbReference>
<comment type="subcellular location">
    <subcellularLocation>
        <location evidence="1">Cytoplasm</location>
    </subcellularLocation>
</comment>
<dbReference type="InterPro" id="IPR012999">
    <property type="entry name" value="Pyr_OxRdtase_I_AS"/>
</dbReference>
<dbReference type="Gene3D" id="3.30.390.30">
    <property type="match status" value="1"/>
</dbReference>
<evidence type="ECO:0000256" key="13">
    <source>
        <dbReference type="PIRSR" id="PIRSR000350-2"/>
    </source>
</evidence>
<evidence type="ECO:0000256" key="8">
    <source>
        <dbReference type="ARBA" id="ARBA00023002"/>
    </source>
</evidence>
<dbReference type="InterPro" id="IPR023753">
    <property type="entry name" value="FAD/NAD-binding_dom"/>
</dbReference>
<evidence type="ECO:0000313" key="20">
    <source>
        <dbReference type="Proteomes" id="UP000006294"/>
    </source>
</evidence>
<feature type="domain" description="FAD/NAD(P)-binding" evidence="18">
    <location>
        <begin position="5"/>
        <end position="335"/>
    </location>
</feature>
<feature type="active site" description="Proton acceptor" evidence="13">
    <location>
        <position position="453"/>
    </location>
</feature>
<dbReference type="PANTHER" id="PTHR22912">
    <property type="entry name" value="DISULFIDE OXIDOREDUCTASE"/>
    <property type="match status" value="1"/>
</dbReference>
<evidence type="ECO:0000256" key="10">
    <source>
        <dbReference type="ARBA" id="ARBA00023157"/>
    </source>
</evidence>
<dbReference type="HOGENOM" id="CLU_016755_0_3_9"/>
<evidence type="ECO:0000256" key="6">
    <source>
        <dbReference type="ARBA" id="ARBA00022630"/>
    </source>
</evidence>
<evidence type="ECO:0000256" key="4">
    <source>
        <dbReference type="ARBA" id="ARBA00016961"/>
    </source>
</evidence>
<feature type="binding site" evidence="14">
    <location>
        <position position="211"/>
    </location>
    <ligand>
        <name>NAD(+)</name>
        <dbReference type="ChEBI" id="CHEBI:57540"/>
    </ligand>
</feature>
<dbReference type="STRING" id="698758.AXY_11860"/>
<evidence type="ECO:0000256" key="3">
    <source>
        <dbReference type="ARBA" id="ARBA00012608"/>
    </source>
</evidence>
<evidence type="ECO:0000313" key="19">
    <source>
        <dbReference type="EMBL" id="BAM47318.1"/>
    </source>
</evidence>
<feature type="domain" description="Pyridine nucleotide-disulphide oxidoreductase dimerisation" evidence="17">
    <location>
        <begin position="355"/>
        <end position="463"/>
    </location>
</feature>
<keyword evidence="6 16" id="KW-0285">Flavoprotein</keyword>
<dbReference type="AlphaFoldDB" id="K0J7D9"/>
<dbReference type="EMBL" id="AP012050">
    <property type="protein sequence ID" value="BAM47318.1"/>
    <property type="molecule type" value="Genomic_DNA"/>
</dbReference>
<feature type="binding site" evidence="14">
    <location>
        <position position="114"/>
    </location>
    <ligand>
        <name>FAD</name>
        <dbReference type="ChEBI" id="CHEBI:57692"/>
    </ligand>
</feature>
<dbReference type="PRINTS" id="PR00368">
    <property type="entry name" value="FADPNR"/>
</dbReference>
<evidence type="ECO:0000259" key="17">
    <source>
        <dbReference type="Pfam" id="PF02852"/>
    </source>
</evidence>
<dbReference type="KEGG" id="axl:AXY_11860"/>
<gene>
    <name evidence="19" type="primary">bkdD</name>
    <name evidence="19" type="synonym">lpd</name>
    <name evidence="19" type="ordered locus">AXY_11860</name>
</gene>
<dbReference type="GO" id="GO:0006103">
    <property type="term" value="P:2-oxoglutarate metabolic process"/>
    <property type="evidence" value="ECO:0007669"/>
    <property type="project" value="TreeGrafter"/>
</dbReference>
<dbReference type="SUPFAM" id="SSF55424">
    <property type="entry name" value="FAD/NAD-linked reductases, dimerisation (C-terminal) domain"/>
    <property type="match status" value="1"/>
</dbReference>
<dbReference type="PRINTS" id="PR00411">
    <property type="entry name" value="PNDRDTASEI"/>
</dbReference>
<evidence type="ECO:0000256" key="14">
    <source>
        <dbReference type="PIRSR" id="PIRSR000350-3"/>
    </source>
</evidence>
<comment type="similarity">
    <text evidence="2 16">Belongs to the class-I pyridine nucleotide-disulfide oxidoreductase family.</text>
</comment>
<keyword evidence="11 16" id="KW-0676">Redox-active center</keyword>
<dbReference type="NCBIfam" id="TIGR01350">
    <property type="entry name" value="lipoamide_DH"/>
    <property type="match status" value="1"/>
</dbReference>
<evidence type="ECO:0000256" key="7">
    <source>
        <dbReference type="ARBA" id="ARBA00022827"/>
    </source>
</evidence>
<dbReference type="GO" id="GO:0005737">
    <property type="term" value="C:cytoplasm"/>
    <property type="evidence" value="ECO:0007669"/>
    <property type="project" value="UniProtKB-SubCell"/>
</dbReference>
<dbReference type="eggNOG" id="COG1249">
    <property type="taxonomic scope" value="Bacteria"/>
</dbReference>
<protein>
    <recommendedName>
        <fullName evidence="4 16">Dihydrolipoyl dehydrogenase</fullName>
        <ecNumber evidence="3 16">1.8.1.4</ecNumber>
    </recommendedName>
</protein>
<feature type="binding site" evidence="14">
    <location>
        <begin position="188"/>
        <end position="195"/>
    </location>
    <ligand>
        <name>NAD(+)</name>
        <dbReference type="ChEBI" id="CHEBI:57540"/>
    </ligand>
</feature>
<dbReference type="RefSeq" id="WP_015009923.1">
    <property type="nucleotide sequence ID" value="NC_018704.1"/>
</dbReference>
<dbReference type="InterPro" id="IPR016156">
    <property type="entry name" value="FAD/NAD-linked_Rdtase_dimer_sf"/>
</dbReference>
<dbReference type="PANTHER" id="PTHR22912:SF217">
    <property type="entry name" value="DIHYDROLIPOYL DEHYDROGENASE"/>
    <property type="match status" value="1"/>
</dbReference>